<dbReference type="InterPro" id="IPR004638">
    <property type="entry name" value="EmrB-like"/>
</dbReference>
<dbReference type="CDD" id="cd17503">
    <property type="entry name" value="MFS_LmrB_MDR_like"/>
    <property type="match status" value="1"/>
</dbReference>
<dbReference type="Gene3D" id="1.20.1720.10">
    <property type="entry name" value="Multidrug resistance protein D"/>
    <property type="match status" value="1"/>
</dbReference>
<feature type="transmembrane region" description="Helical" evidence="8">
    <location>
        <begin position="99"/>
        <end position="124"/>
    </location>
</feature>
<organism evidence="10 11">
    <name type="scientific">Escherichia coli</name>
    <dbReference type="NCBI Taxonomy" id="562"/>
    <lineage>
        <taxon>Bacteria</taxon>
        <taxon>Pseudomonadati</taxon>
        <taxon>Pseudomonadota</taxon>
        <taxon>Gammaproteobacteria</taxon>
        <taxon>Enterobacterales</taxon>
        <taxon>Enterobacteriaceae</taxon>
        <taxon>Escherichia</taxon>
    </lineage>
</organism>
<gene>
    <name evidence="10" type="ORF">EPS76_27800</name>
</gene>
<dbReference type="AlphaFoldDB" id="A0A444R4F2"/>
<sequence length="388" mass="42977">MSMRKHIAFASMCMGLFIAQLDIQIVSSSLNEIGGGLSAGKDEMAWLQTSYLIAEIIVIPLSGWLSRVFSTRWLFTLSAGIFTLMSIACGLAWNIQIMIFFRALQGAAGASMIPLVFTTAFIYYQGKELGLAAAVVSALASLSPTLGPTLGGWITDNLDWRWLFYINILPGIYLVLSIPFLVNFDKPDLSLLKVADYPSIILLAMTLGCLEYTLEEGARWGWLDDNTIFLTSVLALVSFILFAARTLTISNPIMDLHAFKDKNFTLGCFFSFSGGVGIFSTVYLIPVFLGRVRGLNAEEIGFAVCTTGIFQLFSVPFYFWLSKKINLRWLLMAGLGGFVFSMYLFTPITHEWGWQELLFPQAIRGISQQFAMAPIVTLTLGGIPKERL</sequence>
<keyword evidence="4" id="KW-1003">Cell membrane</keyword>
<evidence type="ECO:0000256" key="4">
    <source>
        <dbReference type="ARBA" id="ARBA00022475"/>
    </source>
</evidence>
<dbReference type="GO" id="GO:0005886">
    <property type="term" value="C:plasma membrane"/>
    <property type="evidence" value="ECO:0007669"/>
    <property type="project" value="UniProtKB-SubCell"/>
</dbReference>
<accession>A0A444R4F2</accession>
<dbReference type="InterPro" id="IPR011701">
    <property type="entry name" value="MFS"/>
</dbReference>
<reference evidence="10 11" key="1">
    <citation type="submission" date="2019-01" db="EMBL/GenBank/DDBJ databases">
        <title>Genomic analysis of febrile catheter-associated UTI E. coli isolates.</title>
        <authorList>
            <person name="Potter R."/>
            <person name="Zou Z."/>
            <person name="Henderson J."/>
            <person name="Dantas G."/>
        </authorList>
    </citation>
    <scope>NUCLEOTIDE SEQUENCE [LARGE SCALE GENOMIC DNA]</scope>
    <source>
        <strain evidence="10 11">29_CAASB</strain>
    </source>
</reference>
<dbReference type="EMBL" id="SCJN01000518">
    <property type="protein sequence ID" value="RXD00166.1"/>
    <property type="molecule type" value="Genomic_DNA"/>
</dbReference>
<dbReference type="NCBIfam" id="TIGR00711">
    <property type="entry name" value="efflux_EmrB"/>
    <property type="match status" value="1"/>
</dbReference>
<evidence type="ECO:0000256" key="1">
    <source>
        <dbReference type="ARBA" id="ARBA00004651"/>
    </source>
</evidence>
<evidence type="ECO:0000256" key="8">
    <source>
        <dbReference type="SAM" id="Phobius"/>
    </source>
</evidence>
<feature type="domain" description="Major facilitator superfamily (MFS) profile" evidence="9">
    <location>
        <begin position="8"/>
        <end position="388"/>
    </location>
</feature>
<comment type="subcellular location">
    <subcellularLocation>
        <location evidence="1">Cell membrane</location>
        <topology evidence="1">Multi-pass membrane protein</topology>
    </subcellularLocation>
</comment>
<evidence type="ECO:0000313" key="10">
    <source>
        <dbReference type="EMBL" id="RXD00166.1"/>
    </source>
</evidence>
<feature type="transmembrane region" description="Helical" evidence="8">
    <location>
        <begin position="327"/>
        <end position="346"/>
    </location>
</feature>
<feature type="transmembrane region" description="Helical" evidence="8">
    <location>
        <begin position="131"/>
        <end position="150"/>
    </location>
</feature>
<evidence type="ECO:0000256" key="2">
    <source>
        <dbReference type="ARBA" id="ARBA00008537"/>
    </source>
</evidence>
<dbReference type="SUPFAM" id="SSF103473">
    <property type="entry name" value="MFS general substrate transporter"/>
    <property type="match status" value="1"/>
</dbReference>
<feature type="transmembrane region" description="Helical" evidence="8">
    <location>
        <begin position="45"/>
        <end position="66"/>
    </location>
</feature>
<keyword evidence="6 8" id="KW-1133">Transmembrane helix</keyword>
<feature type="transmembrane region" description="Helical" evidence="8">
    <location>
        <begin position="264"/>
        <end position="288"/>
    </location>
</feature>
<feature type="transmembrane region" description="Helical" evidence="8">
    <location>
        <begin position="73"/>
        <end position="93"/>
    </location>
</feature>
<dbReference type="Gene3D" id="1.20.1250.20">
    <property type="entry name" value="MFS general substrate transporter like domains"/>
    <property type="match status" value="1"/>
</dbReference>
<feature type="transmembrane region" description="Helical" evidence="8">
    <location>
        <begin position="300"/>
        <end position="320"/>
    </location>
</feature>
<proteinExistence type="inferred from homology"/>
<keyword evidence="5 8" id="KW-0812">Transmembrane</keyword>
<dbReference type="PANTHER" id="PTHR42718:SF9">
    <property type="entry name" value="MAJOR FACILITATOR SUPERFAMILY MULTIDRUG TRANSPORTER MFSC"/>
    <property type="match status" value="1"/>
</dbReference>
<protein>
    <submittedName>
        <fullName evidence="10">DHA2 family efflux MFS transporter permease subunit</fullName>
    </submittedName>
</protein>
<dbReference type="PANTHER" id="PTHR42718">
    <property type="entry name" value="MAJOR FACILITATOR SUPERFAMILY MULTIDRUG TRANSPORTER MFSC"/>
    <property type="match status" value="1"/>
</dbReference>
<dbReference type="GO" id="GO:0022857">
    <property type="term" value="F:transmembrane transporter activity"/>
    <property type="evidence" value="ECO:0007669"/>
    <property type="project" value="InterPro"/>
</dbReference>
<name>A0A444R4F2_ECOLX</name>
<comment type="caution">
    <text evidence="10">The sequence shown here is derived from an EMBL/GenBank/DDBJ whole genome shotgun (WGS) entry which is preliminary data.</text>
</comment>
<evidence type="ECO:0000313" key="11">
    <source>
        <dbReference type="Proteomes" id="UP000288730"/>
    </source>
</evidence>
<feature type="transmembrane region" description="Helical" evidence="8">
    <location>
        <begin position="162"/>
        <end position="182"/>
    </location>
</feature>
<dbReference type="Proteomes" id="UP000288730">
    <property type="component" value="Unassembled WGS sequence"/>
</dbReference>
<evidence type="ECO:0000259" key="9">
    <source>
        <dbReference type="PROSITE" id="PS50850"/>
    </source>
</evidence>
<evidence type="ECO:0000256" key="3">
    <source>
        <dbReference type="ARBA" id="ARBA00022448"/>
    </source>
</evidence>
<keyword evidence="7 8" id="KW-0472">Membrane</keyword>
<dbReference type="InterPro" id="IPR020846">
    <property type="entry name" value="MFS_dom"/>
</dbReference>
<keyword evidence="3" id="KW-0813">Transport</keyword>
<dbReference type="Pfam" id="PF07690">
    <property type="entry name" value="MFS_1"/>
    <property type="match status" value="1"/>
</dbReference>
<evidence type="ECO:0000256" key="5">
    <source>
        <dbReference type="ARBA" id="ARBA00022692"/>
    </source>
</evidence>
<feature type="transmembrane region" description="Helical" evidence="8">
    <location>
        <begin position="226"/>
        <end position="244"/>
    </location>
</feature>
<dbReference type="InterPro" id="IPR036259">
    <property type="entry name" value="MFS_trans_sf"/>
</dbReference>
<evidence type="ECO:0000256" key="7">
    <source>
        <dbReference type="ARBA" id="ARBA00023136"/>
    </source>
</evidence>
<feature type="transmembrane region" description="Helical" evidence="8">
    <location>
        <begin position="194"/>
        <end position="214"/>
    </location>
</feature>
<dbReference type="PROSITE" id="PS50850">
    <property type="entry name" value="MFS"/>
    <property type="match status" value="1"/>
</dbReference>
<evidence type="ECO:0000256" key="6">
    <source>
        <dbReference type="ARBA" id="ARBA00022989"/>
    </source>
</evidence>
<feature type="non-terminal residue" evidence="10">
    <location>
        <position position="388"/>
    </location>
</feature>
<comment type="similarity">
    <text evidence="2">Belongs to the major facilitator superfamily. EmrB family.</text>
</comment>